<keyword evidence="2" id="KW-1185">Reference proteome</keyword>
<evidence type="ECO:0000313" key="2">
    <source>
        <dbReference type="Proteomes" id="UP000570474"/>
    </source>
</evidence>
<evidence type="ECO:0000313" key="1">
    <source>
        <dbReference type="EMBL" id="NLR65305.1"/>
    </source>
</evidence>
<reference evidence="1 2" key="1">
    <citation type="submission" date="2020-04" db="EMBL/GenBank/DDBJ databases">
        <authorList>
            <person name="Yin C."/>
        </authorList>
    </citation>
    <scope>NUCLEOTIDE SEQUENCE [LARGE SCALE GENOMIC DNA]</scope>
    <source>
        <strain evidence="1 2">Ae27</strain>
    </source>
</reference>
<protein>
    <recommendedName>
        <fullName evidence="3">Immunity protein 26</fullName>
    </recommendedName>
</protein>
<gene>
    <name evidence="1" type="ORF">HGH92_13380</name>
</gene>
<dbReference type="AlphaFoldDB" id="A0A847RWD2"/>
<comment type="caution">
    <text evidence="1">The sequence shown here is derived from an EMBL/GenBank/DDBJ whole genome shotgun (WGS) entry which is preliminary data.</text>
</comment>
<dbReference type="RefSeq" id="WP_168871202.1">
    <property type="nucleotide sequence ID" value="NZ_JABAIA010000001.1"/>
</dbReference>
<dbReference type="EMBL" id="JABAIA010000001">
    <property type="protein sequence ID" value="NLR65305.1"/>
    <property type="molecule type" value="Genomic_DNA"/>
</dbReference>
<accession>A0A847RWD2</accession>
<name>A0A847RWD2_9BACT</name>
<evidence type="ECO:0008006" key="3">
    <source>
        <dbReference type="Google" id="ProtNLM"/>
    </source>
</evidence>
<proteinExistence type="predicted"/>
<sequence length="216" mass="25117">MAKKIGTGDIFYWKLESQSLFIFGRILFDVDLQVEKPVGNSESYFTCYTGCQLVEIYRGIYTRPEVPDKREILIPRVFVFRIDVKANKLQWGKAGYKAVDFTKVEFPEVVGNAYNEVRLMRGELYFKTSIKDPVAHPGILPGAEFPVVILDAALWLQGREDLIEGEYYPESLTDLDLHYHPLVRQQIYHDLKIDPDKSYYELAKEMGFDLGRLYRK</sequence>
<dbReference type="Proteomes" id="UP000570474">
    <property type="component" value="Unassembled WGS sequence"/>
</dbReference>
<organism evidence="1 2">
    <name type="scientific">Chitinophaga varians</name>
    <dbReference type="NCBI Taxonomy" id="2202339"/>
    <lineage>
        <taxon>Bacteria</taxon>
        <taxon>Pseudomonadati</taxon>
        <taxon>Bacteroidota</taxon>
        <taxon>Chitinophagia</taxon>
        <taxon>Chitinophagales</taxon>
        <taxon>Chitinophagaceae</taxon>
        <taxon>Chitinophaga</taxon>
    </lineage>
</organism>